<dbReference type="GO" id="GO:0005634">
    <property type="term" value="C:nucleus"/>
    <property type="evidence" value="ECO:0007669"/>
    <property type="project" value="UniProtKB-SubCell"/>
</dbReference>
<keyword evidence="9" id="KW-0539">Nucleus</keyword>
<feature type="region of interest" description="Disordered" evidence="10">
    <location>
        <begin position="1221"/>
        <end position="1250"/>
    </location>
</feature>
<feature type="compositionally biased region" description="Polar residues" evidence="10">
    <location>
        <begin position="84"/>
        <end position="97"/>
    </location>
</feature>
<sequence>MDSPSSNSNNSTPNSANESNNNKPKRSRPPRQRQRQRKPKSNTAGPQDPPAAAGSAQDTTISSSISSASASTRPSAASTPTPSNLDSESLTAASSEQPPVKKKYQRQRKPKSNNNNSNMPATASASTAGSTSASAPGSSSAAESTSAASASNNSGSQRSQAQVCLNPNARPFVPANSGSNHNRNSRAIPIRRPPAPSSSSPLPLAATAPQKPQQVPAATTALAALNSYGHDYTSLALSLATDLILGSKECVICCDSIKPRNPIWSCSTCFVPLHLGCVKEWAASHTPPNPGGDTATGEKTMRCPACNCTQPLESARFYTCFCGQVRNPALDRFTTPHACGKPCDRTLADCTHKCSLPCHPGPCSPCAKIVTVSCAGGHVKRQATCGSEAAKAQVPCVAKCNKVLNCGKHTCERTCHAVDEDDDGDSDLAHKCTVEVLVPCQCGRSDPQPFHCGSEPAARKCNTPCDLTFPCGHTCTSTCCPLSPADHVLCPLSPELLNTCPCGKSTLNRTSCHDPTSTSCGKSCGQPLPCGHPCSRKCHSDLDNHRCTSTMQATCRCGLVTSTLPCAVYNTMLASGDPFLCELVCDAPLMCRRKGHKCKSVCCPASKAAIAASVSNVPATSASSSSALSLSGRGASNNNAWTSLESHLQQEALTATARRQLDSQFHTCPHTCGKPLTCGNHACAYPCHAGACPPCLEASFDELFCACGRSSIIPPVPCGTLAVQCSFPCTRERPCGHPNLGTHECHSDAVACPPCVVLVEKKCACGKSTMPASRCSSTVKPACGAKCGLPLACGHKCSLGCHDPNAPATPCVCREVCGQRREMTCGHACPLACHYGQGTCEEVGGGCKVKVTRSCACGRLSQVGTCQPGRNSVPLECDDGCRVAARNRVVADALKVGASRAKATGARASGSDDDGDGDGDMDDSACPYDLDTLTYARLHPDFARELEHTLADLIASAERDSRGGVAMRNLGKPMKQPVRKFVHAIAAAWHVHSESVDPEPKRLVILTAKRGLSGPPRWTCAEAVRRWVASGAMAVGTGMQVAPAAKAAAKRTPVVAAAAQSANALVIQETSLASALDVEPYCRLYFGSTPFSVVRHAPSRTDPTKYEAVVQVIVAGPSSGAAYMPPHAVQELIREVRAPLHSLLVDLGKAKAVVEAHVDRKGNVSAGAGFVKVTGKKGSAAVAQASASEEEEGEEHGESARMGSVVPVAVATRNTFESLLDLPSSPAKSSASSSSAAQEPVDDWEQEADD</sequence>
<feature type="domain" description="R3H" evidence="11">
    <location>
        <begin position="940"/>
        <end position="1010"/>
    </location>
</feature>
<keyword evidence="8" id="KW-0804">Transcription</keyword>
<dbReference type="STRING" id="765915.A0A1Y2HWZ8"/>
<proteinExistence type="inferred from homology"/>
<keyword evidence="13" id="KW-1185">Reference proteome</keyword>
<feature type="compositionally biased region" description="Low complexity" evidence="10">
    <location>
        <begin position="112"/>
        <end position="156"/>
    </location>
</feature>
<dbReference type="CDD" id="cd06008">
    <property type="entry name" value="NF-X1-zinc-finger"/>
    <property type="match status" value="3"/>
</dbReference>
<gene>
    <name evidence="12" type="ORF">BCR44DRAFT_23688</name>
</gene>
<feature type="compositionally biased region" description="Acidic residues" evidence="10">
    <location>
        <begin position="911"/>
        <end position="921"/>
    </location>
</feature>
<dbReference type="GO" id="GO:0000977">
    <property type="term" value="F:RNA polymerase II transcription regulatory region sequence-specific DNA binding"/>
    <property type="evidence" value="ECO:0007669"/>
    <property type="project" value="TreeGrafter"/>
</dbReference>
<accession>A0A1Y2HWZ8</accession>
<keyword evidence="6" id="KW-0862">Zinc</keyword>
<dbReference type="InterPro" id="IPR034078">
    <property type="entry name" value="NFX1_fam"/>
</dbReference>
<feature type="region of interest" description="Disordered" evidence="10">
    <location>
        <begin position="901"/>
        <end position="921"/>
    </location>
</feature>
<evidence type="ECO:0000256" key="8">
    <source>
        <dbReference type="ARBA" id="ARBA00023163"/>
    </source>
</evidence>
<dbReference type="Pfam" id="PF01424">
    <property type="entry name" value="R3H"/>
    <property type="match status" value="1"/>
</dbReference>
<dbReference type="PANTHER" id="PTHR12360:SF12">
    <property type="entry name" value="TRANSCRIPTIONAL REPRESSOR NF-X1"/>
    <property type="match status" value="1"/>
</dbReference>
<evidence type="ECO:0000256" key="7">
    <source>
        <dbReference type="ARBA" id="ARBA00023015"/>
    </source>
</evidence>
<evidence type="ECO:0000256" key="9">
    <source>
        <dbReference type="ARBA" id="ARBA00023242"/>
    </source>
</evidence>
<comment type="subcellular location">
    <subcellularLocation>
        <location evidence="1">Nucleus</location>
    </subcellularLocation>
</comment>
<dbReference type="GO" id="GO:0000122">
    <property type="term" value="P:negative regulation of transcription by RNA polymerase II"/>
    <property type="evidence" value="ECO:0007669"/>
    <property type="project" value="TreeGrafter"/>
</dbReference>
<feature type="compositionally biased region" description="Low complexity" evidence="10">
    <location>
        <begin position="55"/>
        <end position="83"/>
    </location>
</feature>
<dbReference type="SUPFAM" id="SSF82708">
    <property type="entry name" value="R3H domain"/>
    <property type="match status" value="1"/>
</dbReference>
<dbReference type="GO" id="GO:0000981">
    <property type="term" value="F:DNA-binding transcription factor activity, RNA polymerase II-specific"/>
    <property type="evidence" value="ECO:0007669"/>
    <property type="project" value="TreeGrafter"/>
</dbReference>
<keyword evidence="4" id="KW-0677">Repeat</keyword>
<evidence type="ECO:0000259" key="11">
    <source>
        <dbReference type="PROSITE" id="PS51061"/>
    </source>
</evidence>
<dbReference type="PANTHER" id="PTHR12360">
    <property type="entry name" value="NUCLEAR TRANSCRIPTION FACTOR, X-BOX BINDING 1 NFX1"/>
    <property type="match status" value="1"/>
</dbReference>
<evidence type="ECO:0000256" key="4">
    <source>
        <dbReference type="ARBA" id="ARBA00022737"/>
    </source>
</evidence>
<keyword evidence="5" id="KW-0863">Zinc-finger</keyword>
<evidence type="ECO:0000313" key="13">
    <source>
        <dbReference type="Proteomes" id="UP000193411"/>
    </source>
</evidence>
<evidence type="ECO:0000256" key="10">
    <source>
        <dbReference type="SAM" id="MobiDB-lite"/>
    </source>
</evidence>
<dbReference type="EMBL" id="MCFL01000009">
    <property type="protein sequence ID" value="ORZ38243.1"/>
    <property type="molecule type" value="Genomic_DNA"/>
</dbReference>
<keyword evidence="3" id="KW-0479">Metal-binding</keyword>
<dbReference type="InterPro" id="IPR001374">
    <property type="entry name" value="R3H_dom"/>
</dbReference>
<evidence type="ECO:0000256" key="5">
    <source>
        <dbReference type="ARBA" id="ARBA00022771"/>
    </source>
</evidence>
<protein>
    <recommendedName>
        <fullName evidence="11">R3H domain-containing protein</fullName>
    </recommendedName>
</protein>
<dbReference type="Pfam" id="PF01422">
    <property type="entry name" value="zf-NF-X1"/>
    <property type="match status" value="7"/>
</dbReference>
<evidence type="ECO:0000313" key="12">
    <source>
        <dbReference type="EMBL" id="ORZ38243.1"/>
    </source>
</evidence>
<comment type="similarity">
    <text evidence="2">Belongs to the NFX1 family.</text>
</comment>
<evidence type="ECO:0000256" key="1">
    <source>
        <dbReference type="ARBA" id="ARBA00004123"/>
    </source>
</evidence>
<evidence type="ECO:0000256" key="3">
    <source>
        <dbReference type="ARBA" id="ARBA00022723"/>
    </source>
</evidence>
<name>A0A1Y2HWZ8_9FUNG</name>
<dbReference type="AlphaFoldDB" id="A0A1Y2HWZ8"/>
<feature type="region of interest" description="Disordered" evidence="10">
    <location>
        <begin position="1"/>
        <end position="212"/>
    </location>
</feature>
<dbReference type="OrthoDB" id="6512771at2759"/>
<dbReference type="SMART" id="SM00438">
    <property type="entry name" value="ZnF_NFX"/>
    <property type="match status" value="8"/>
</dbReference>
<feature type="compositionally biased region" description="Basic residues" evidence="10">
    <location>
        <begin position="23"/>
        <end position="40"/>
    </location>
</feature>
<dbReference type="PROSITE" id="PS51061">
    <property type="entry name" value="R3H"/>
    <property type="match status" value="1"/>
</dbReference>
<dbReference type="GO" id="GO:0008270">
    <property type="term" value="F:zinc ion binding"/>
    <property type="evidence" value="ECO:0007669"/>
    <property type="project" value="UniProtKB-KW"/>
</dbReference>
<dbReference type="InterPro" id="IPR036867">
    <property type="entry name" value="R3H_dom_sf"/>
</dbReference>
<organism evidence="12 13">
    <name type="scientific">Catenaria anguillulae PL171</name>
    <dbReference type="NCBI Taxonomy" id="765915"/>
    <lineage>
        <taxon>Eukaryota</taxon>
        <taxon>Fungi</taxon>
        <taxon>Fungi incertae sedis</taxon>
        <taxon>Blastocladiomycota</taxon>
        <taxon>Blastocladiomycetes</taxon>
        <taxon>Blastocladiales</taxon>
        <taxon>Catenariaceae</taxon>
        <taxon>Catenaria</taxon>
    </lineage>
</organism>
<feature type="compositionally biased region" description="Low complexity" evidence="10">
    <location>
        <begin position="1223"/>
        <end position="1237"/>
    </location>
</feature>
<reference evidence="12 13" key="1">
    <citation type="submission" date="2016-07" db="EMBL/GenBank/DDBJ databases">
        <title>Pervasive Adenine N6-methylation of Active Genes in Fungi.</title>
        <authorList>
            <consortium name="DOE Joint Genome Institute"/>
            <person name="Mondo S.J."/>
            <person name="Dannebaum R.O."/>
            <person name="Kuo R.C."/>
            <person name="Labutti K."/>
            <person name="Haridas S."/>
            <person name="Kuo A."/>
            <person name="Salamov A."/>
            <person name="Ahrendt S.R."/>
            <person name="Lipzen A."/>
            <person name="Sullivan W."/>
            <person name="Andreopoulos W.B."/>
            <person name="Clum A."/>
            <person name="Lindquist E."/>
            <person name="Daum C."/>
            <person name="Ramamoorthy G.K."/>
            <person name="Gryganskyi A."/>
            <person name="Culley D."/>
            <person name="Magnuson J.K."/>
            <person name="James T.Y."/>
            <person name="O'Malley M.A."/>
            <person name="Stajich J.E."/>
            <person name="Spatafora J.W."/>
            <person name="Visel A."/>
            <person name="Grigoriev I.V."/>
        </authorList>
    </citation>
    <scope>NUCLEOTIDE SEQUENCE [LARGE SCALE GENOMIC DNA]</scope>
    <source>
        <strain evidence="12 13">PL171</strain>
    </source>
</reference>
<feature type="compositionally biased region" description="Low complexity" evidence="10">
    <location>
        <begin position="197"/>
        <end position="209"/>
    </location>
</feature>
<feature type="compositionally biased region" description="Basic residues" evidence="10">
    <location>
        <begin position="100"/>
        <end position="111"/>
    </location>
</feature>
<feature type="compositionally biased region" description="Low complexity" evidence="10">
    <location>
        <begin position="1"/>
        <end position="22"/>
    </location>
</feature>
<feature type="region of interest" description="Disordered" evidence="10">
    <location>
        <begin position="1182"/>
        <end position="1206"/>
    </location>
</feature>
<keyword evidence="7" id="KW-0805">Transcription regulation</keyword>
<comment type="caution">
    <text evidence="12">The sequence shown here is derived from an EMBL/GenBank/DDBJ whole genome shotgun (WGS) entry which is preliminary data.</text>
</comment>
<dbReference type="Proteomes" id="UP000193411">
    <property type="component" value="Unassembled WGS sequence"/>
</dbReference>
<dbReference type="InterPro" id="IPR000967">
    <property type="entry name" value="Znf_NFX1"/>
</dbReference>
<evidence type="ECO:0000256" key="2">
    <source>
        <dbReference type="ARBA" id="ARBA00007269"/>
    </source>
</evidence>
<feature type="compositionally biased region" description="Acidic residues" evidence="10">
    <location>
        <begin position="1240"/>
        <end position="1250"/>
    </location>
</feature>
<evidence type="ECO:0000256" key="6">
    <source>
        <dbReference type="ARBA" id="ARBA00022833"/>
    </source>
</evidence>